<evidence type="ECO:0008006" key="3">
    <source>
        <dbReference type="Google" id="ProtNLM"/>
    </source>
</evidence>
<accession>A0A7X5N0T0</accession>
<dbReference type="EMBL" id="JAAGYU010000425">
    <property type="protein sequence ID" value="NEL79187.1"/>
    <property type="molecule type" value="Genomic_DNA"/>
</dbReference>
<protein>
    <recommendedName>
        <fullName evidence="3">TonB-dependent receptor</fullName>
    </recommendedName>
</protein>
<dbReference type="Proteomes" id="UP000471082">
    <property type="component" value="Unassembled WGS sequence"/>
</dbReference>
<name>A0A7X5N0T0_XANPE</name>
<sequence length="342" mass="37371">QLALETSKAALSPVAVYFENPATQQCYRADRTCVAFDPRYLNGIDQLNTIPGVAGSAELFMFNNKLKTPYSDQYSIGITNQVGDWLTDVTFQRILSYDGFAMGLINRYPDGSYFQNGNVPWGEPVPGYQNTILGSNGLEQRNSQVLLSADKPYTKESGWGLTLSYTHTSARQNRNIDEPYGFDKATIRGYPFVKSDAVAAHRFVASGSIDGPWGVTFGAKLVLATPEPINTIACFGFTDPDGATCQQVGVTPPGSGKFLVGGDIWGYRTVDFQATKEFTVVGDFKLNARVNLLNAFNFKNYSAYAYNGFGSNGQFDPDIAINTSGEINYVPRSVVLEIGAKF</sequence>
<feature type="non-terminal residue" evidence="1">
    <location>
        <position position="1"/>
    </location>
</feature>
<evidence type="ECO:0000313" key="1">
    <source>
        <dbReference type="EMBL" id="NEL79187.1"/>
    </source>
</evidence>
<dbReference type="SUPFAM" id="SSF56935">
    <property type="entry name" value="Porins"/>
    <property type="match status" value="1"/>
</dbReference>
<gene>
    <name evidence="1" type="ORF">G3W61_23535</name>
</gene>
<reference evidence="1 2" key="1">
    <citation type="submission" date="2019-11" db="EMBL/GenBank/DDBJ databases">
        <title>Genome-resolved metagenomics to study the prevalence of co-infection and intraspecific heterogeneity among plant pathogen metapopulations.</title>
        <authorList>
            <person name="Newberry E."/>
            <person name="Bhandari R."/>
            <person name="Kemble J."/>
            <person name="Sikora E."/>
            <person name="Potnis N."/>
        </authorList>
    </citation>
    <scope>NUCLEOTIDE SEQUENCE [LARGE SCALE GENOMIC DNA]</scope>
    <source>
        <strain evidence="1">Xp_Tom_Tuscaloosa_18b</strain>
    </source>
</reference>
<organism evidence="1 2">
    <name type="scientific">Xanthomonas perforans</name>
    <dbReference type="NCBI Taxonomy" id="442694"/>
    <lineage>
        <taxon>Bacteria</taxon>
        <taxon>Pseudomonadati</taxon>
        <taxon>Pseudomonadota</taxon>
        <taxon>Gammaproteobacteria</taxon>
        <taxon>Lysobacterales</taxon>
        <taxon>Lysobacteraceae</taxon>
        <taxon>Xanthomonas</taxon>
    </lineage>
</organism>
<proteinExistence type="predicted"/>
<evidence type="ECO:0000313" key="2">
    <source>
        <dbReference type="Proteomes" id="UP000471082"/>
    </source>
</evidence>
<comment type="caution">
    <text evidence="1">The sequence shown here is derived from an EMBL/GenBank/DDBJ whole genome shotgun (WGS) entry which is preliminary data.</text>
</comment>
<dbReference type="AlphaFoldDB" id="A0A7X5N0T0"/>